<name>A0A2P8DU33_9ACTN</name>
<dbReference type="PROSITE" id="PS51257">
    <property type="entry name" value="PROKAR_LIPOPROTEIN"/>
    <property type="match status" value="1"/>
</dbReference>
<dbReference type="Proteomes" id="UP000240542">
    <property type="component" value="Unassembled WGS sequence"/>
</dbReference>
<keyword evidence="3 4" id="KW-0732">Signal</keyword>
<dbReference type="GO" id="GO:0042956">
    <property type="term" value="P:maltodextrin transmembrane transport"/>
    <property type="evidence" value="ECO:0007669"/>
    <property type="project" value="TreeGrafter"/>
</dbReference>
<dbReference type="InterPro" id="IPR006059">
    <property type="entry name" value="SBP"/>
</dbReference>
<dbReference type="PANTHER" id="PTHR30061:SF50">
    <property type="entry name" value="MALTOSE_MALTODEXTRIN-BINDING PERIPLASMIC PROTEIN"/>
    <property type="match status" value="1"/>
</dbReference>
<accession>A0A2P8DU33</accession>
<dbReference type="AlphaFoldDB" id="A0A2P8DU33"/>
<feature type="chain" id="PRO_5039357037" evidence="4">
    <location>
        <begin position="23"/>
        <end position="423"/>
    </location>
</feature>
<evidence type="ECO:0000256" key="4">
    <source>
        <dbReference type="SAM" id="SignalP"/>
    </source>
</evidence>
<evidence type="ECO:0000256" key="1">
    <source>
        <dbReference type="ARBA" id="ARBA00008520"/>
    </source>
</evidence>
<comment type="similarity">
    <text evidence="1">Belongs to the bacterial solute-binding protein 1 family.</text>
</comment>
<dbReference type="CDD" id="cd14747">
    <property type="entry name" value="PBP2_MalE"/>
    <property type="match status" value="1"/>
</dbReference>
<dbReference type="GO" id="GO:0015768">
    <property type="term" value="P:maltose transport"/>
    <property type="evidence" value="ECO:0007669"/>
    <property type="project" value="TreeGrafter"/>
</dbReference>
<evidence type="ECO:0000256" key="2">
    <source>
        <dbReference type="ARBA" id="ARBA00022448"/>
    </source>
</evidence>
<keyword evidence="6" id="KW-1185">Reference proteome</keyword>
<evidence type="ECO:0000256" key="3">
    <source>
        <dbReference type="ARBA" id="ARBA00022729"/>
    </source>
</evidence>
<evidence type="ECO:0000313" key="6">
    <source>
        <dbReference type="Proteomes" id="UP000240542"/>
    </source>
</evidence>
<dbReference type="PANTHER" id="PTHR30061">
    <property type="entry name" value="MALTOSE-BINDING PERIPLASMIC PROTEIN"/>
    <property type="match status" value="1"/>
</dbReference>
<reference evidence="5 6" key="1">
    <citation type="submission" date="2018-03" db="EMBL/GenBank/DDBJ databases">
        <title>Genomic Encyclopedia of Archaeal and Bacterial Type Strains, Phase II (KMG-II): from individual species to whole genera.</title>
        <authorList>
            <person name="Goeker M."/>
        </authorList>
    </citation>
    <scope>NUCLEOTIDE SEQUENCE [LARGE SCALE GENOMIC DNA]</scope>
    <source>
        <strain evidence="5 6">DSM 45312</strain>
    </source>
</reference>
<protein>
    <submittedName>
        <fullName evidence="5">Carbohydrate ABC transporter substrate-binding protein (CUT1 family)</fullName>
    </submittedName>
</protein>
<dbReference type="GO" id="GO:0055052">
    <property type="term" value="C:ATP-binding cassette (ABC) transporter complex, substrate-binding subunit-containing"/>
    <property type="evidence" value="ECO:0007669"/>
    <property type="project" value="TreeGrafter"/>
</dbReference>
<proteinExistence type="inferred from homology"/>
<sequence>MGQKRTLSIVAIGASLALALTACSGGGGDSGGDGDTLKVWIMEGTNPDADAYFKEVGTAFKKKTGAEVDVEIVPWADAHQKFQTAIAGNTMPDVAEVGTTWTPEFAEAGALADLTSKAGDTSAYVEGLAQAGTIDGKLYGIPWYAGVRSVLYRTDVFEKHDIEVPKDWKELRAAAKKLAAEEKDMTAFPVAGDASYFLLPFVWGAGGEIATEQDGKFKGALDSPEAREGVTFFTDLALKDKVSSTGASTWMENDVQDNFIDGKVAMTLSGSWTPKAITEAEPDLEDKIAAFPIPGKDGGLAPSFLGGSHLSAFNGDNEDLSWEYIQMVTNDKYAKRWSEETTYFPGKKAQLEPYVQSEDKLVQPFARQMAEAGKGLPVTADFGKIEGKRMIQTMMQSILKGDASVEEATTKTTKDMDEAFGGS</sequence>
<dbReference type="OrthoDB" id="9780991at2"/>
<dbReference type="SUPFAM" id="SSF53850">
    <property type="entry name" value="Periplasmic binding protein-like II"/>
    <property type="match status" value="1"/>
</dbReference>
<comment type="caution">
    <text evidence="5">The sequence shown here is derived from an EMBL/GenBank/DDBJ whole genome shotgun (WGS) entry which is preliminary data.</text>
</comment>
<dbReference type="Gene3D" id="3.40.190.10">
    <property type="entry name" value="Periplasmic binding protein-like II"/>
    <property type="match status" value="2"/>
</dbReference>
<feature type="signal peptide" evidence="4">
    <location>
        <begin position="1"/>
        <end position="22"/>
    </location>
</feature>
<organism evidence="5 6">
    <name type="scientific">Murinocardiopsis flavida</name>
    <dbReference type="NCBI Taxonomy" id="645275"/>
    <lineage>
        <taxon>Bacteria</taxon>
        <taxon>Bacillati</taxon>
        <taxon>Actinomycetota</taxon>
        <taxon>Actinomycetes</taxon>
        <taxon>Streptosporangiales</taxon>
        <taxon>Nocardiopsidaceae</taxon>
        <taxon>Murinocardiopsis</taxon>
    </lineage>
</organism>
<keyword evidence="2" id="KW-0813">Transport</keyword>
<evidence type="ECO:0000313" key="5">
    <source>
        <dbReference type="EMBL" id="PSL00728.1"/>
    </source>
</evidence>
<gene>
    <name evidence="5" type="ORF">CLV63_101202</name>
</gene>
<dbReference type="EMBL" id="PYGA01000001">
    <property type="protein sequence ID" value="PSL00728.1"/>
    <property type="molecule type" value="Genomic_DNA"/>
</dbReference>
<dbReference type="GO" id="GO:1901982">
    <property type="term" value="F:maltose binding"/>
    <property type="evidence" value="ECO:0007669"/>
    <property type="project" value="TreeGrafter"/>
</dbReference>
<dbReference type="RefSeq" id="WP_106580922.1">
    <property type="nucleotide sequence ID" value="NZ_PYGA01000001.1"/>
</dbReference>
<dbReference type="Pfam" id="PF01547">
    <property type="entry name" value="SBP_bac_1"/>
    <property type="match status" value="1"/>
</dbReference>